<dbReference type="RefSeq" id="WP_377872072.1">
    <property type="nucleotide sequence ID" value="NZ_JBHMAY010000035.1"/>
</dbReference>
<accession>A0ABV7QEH9</accession>
<dbReference type="InterPro" id="IPR036188">
    <property type="entry name" value="FAD/NAD-bd_sf"/>
</dbReference>
<name>A0ABV7QEH9_9PSEU</name>
<dbReference type="Proteomes" id="UP001595764">
    <property type="component" value="Unassembled WGS sequence"/>
</dbReference>
<dbReference type="Pfam" id="PF04820">
    <property type="entry name" value="Trp_halogenase"/>
    <property type="match status" value="1"/>
</dbReference>
<comment type="caution">
    <text evidence="1">The sequence shown here is derived from an EMBL/GenBank/DDBJ whole genome shotgun (WGS) entry which is preliminary data.</text>
</comment>
<gene>
    <name evidence="1" type="ORF">ACFORO_09595</name>
</gene>
<evidence type="ECO:0000313" key="2">
    <source>
        <dbReference type="Proteomes" id="UP001595764"/>
    </source>
</evidence>
<dbReference type="InterPro" id="IPR006905">
    <property type="entry name" value="Flavin_halogenase"/>
</dbReference>
<sequence length="80" mass="9449">MKHFPDKNFGPVLAKRFNAEIESMFDDTRDFAQGHFSFAPRNDTPFWRACKELELADDFMEKVCPPWRTGRRLSRRPSPT</sequence>
<dbReference type="EMBL" id="JBHRWI010000013">
    <property type="protein sequence ID" value="MFC3510415.1"/>
    <property type="molecule type" value="Genomic_DNA"/>
</dbReference>
<protein>
    <submittedName>
        <fullName evidence="1">Tryptophan 7-halogenase</fullName>
    </submittedName>
</protein>
<dbReference type="Gene3D" id="3.50.50.60">
    <property type="entry name" value="FAD/NAD(P)-binding domain"/>
    <property type="match status" value="1"/>
</dbReference>
<proteinExistence type="predicted"/>
<keyword evidence="2" id="KW-1185">Reference proteome</keyword>
<organism evidence="1 2">
    <name type="scientific">Amycolatopsis halotolerans</name>
    <dbReference type="NCBI Taxonomy" id="330083"/>
    <lineage>
        <taxon>Bacteria</taxon>
        <taxon>Bacillati</taxon>
        <taxon>Actinomycetota</taxon>
        <taxon>Actinomycetes</taxon>
        <taxon>Pseudonocardiales</taxon>
        <taxon>Pseudonocardiaceae</taxon>
        <taxon>Amycolatopsis</taxon>
    </lineage>
</organism>
<evidence type="ECO:0000313" key="1">
    <source>
        <dbReference type="EMBL" id="MFC3510415.1"/>
    </source>
</evidence>
<reference evidence="2" key="1">
    <citation type="journal article" date="2019" name="Int. J. Syst. Evol. Microbiol.">
        <title>The Global Catalogue of Microorganisms (GCM) 10K type strain sequencing project: providing services to taxonomists for standard genome sequencing and annotation.</title>
        <authorList>
            <consortium name="The Broad Institute Genomics Platform"/>
            <consortium name="The Broad Institute Genome Sequencing Center for Infectious Disease"/>
            <person name="Wu L."/>
            <person name="Ma J."/>
        </authorList>
    </citation>
    <scope>NUCLEOTIDE SEQUENCE [LARGE SCALE GENOMIC DNA]</scope>
    <source>
        <strain evidence="2">CGMCC 4.7682</strain>
    </source>
</reference>